<comment type="caution">
    <text evidence="4">The sequence shown here is derived from an EMBL/GenBank/DDBJ whole genome shotgun (WGS) entry which is preliminary data.</text>
</comment>
<dbReference type="Pfam" id="PF00076">
    <property type="entry name" value="RRM_1"/>
    <property type="match status" value="1"/>
</dbReference>
<feature type="compositionally biased region" description="Basic and acidic residues" evidence="2">
    <location>
        <begin position="237"/>
        <end position="248"/>
    </location>
</feature>
<evidence type="ECO:0000256" key="2">
    <source>
        <dbReference type="SAM" id="MobiDB-lite"/>
    </source>
</evidence>
<keyword evidence="1" id="KW-0694">RNA-binding</keyword>
<feature type="region of interest" description="Disordered" evidence="2">
    <location>
        <begin position="1"/>
        <end position="70"/>
    </location>
</feature>
<evidence type="ECO:0000313" key="5">
    <source>
        <dbReference type="Proteomes" id="UP001515480"/>
    </source>
</evidence>
<dbReference type="Proteomes" id="UP001515480">
    <property type="component" value="Unassembled WGS sequence"/>
</dbReference>
<dbReference type="EMBL" id="JBGBPQ010000019">
    <property type="protein sequence ID" value="KAL1504870.1"/>
    <property type="molecule type" value="Genomic_DNA"/>
</dbReference>
<feature type="compositionally biased region" description="Basic and acidic residues" evidence="2">
    <location>
        <begin position="174"/>
        <end position="230"/>
    </location>
</feature>
<feature type="compositionally biased region" description="Gly residues" evidence="2">
    <location>
        <begin position="148"/>
        <end position="170"/>
    </location>
</feature>
<dbReference type="SMART" id="SM00360">
    <property type="entry name" value="RRM"/>
    <property type="match status" value="1"/>
</dbReference>
<dbReference type="InterPro" id="IPR012677">
    <property type="entry name" value="Nucleotide-bd_a/b_plait_sf"/>
</dbReference>
<gene>
    <name evidence="4" type="ORF">AB1Y20_008640</name>
</gene>
<evidence type="ECO:0000256" key="1">
    <source>
        <dbReference type="PROSITE-ProRule" id="PRU00176"/>
    </source>
</evidence>
<sequence length="303" mass="34518">MLRSPPAPLPYLTPCSPRPPASLSPSEERALHSIRFLTTAPNDESARRLGTPTRSPPHSSRAPSPQVAPAGAMARVYVGNLDARTNKDELADECSRYGKLSDVWIARNPPGFAFVTFEDDRDAEDCVRGMNDTKIGGQRVKCEMARNRGGGMAGPQGARGGGGRGGGRDAYGGADDRDRDRERERVRSPPRYAREEERRRPKKYDSDSDLDDRRKSRKPRREESSDEDRHARKKKPKREESESDDERRSRKKKSRKYSDEEEEPKRKKKPFEEEEEESKKKKSKRYSDEDSPRNKRGSDDDRD</sequence>
<dbReference type="InterPro" id="IPR050907">
    <property type="entry name" value="SRSF"/>
</dbReference>
<dbReference type="FunFam" id="3.30.70.330:FF:001074">
    <property type="entry name" value="Splicing factor, arginine/serine-rich 7"/>
    <property type="match status" value="1"/>
</dbReference>
<organism evidence="4 5">
    <name type="scientific">Prymnesium parvum</name>
    <name type="common">Toxic golden alga</name>
    <dbReference type="NCBI Taxonomy" id="97485"/>
    <lineage>
        <taxon>Eukaryota</taxon>
        <taxon>Haptista</taxon>
        <taxon>Haptophyta</taxon>
        <taxon>Prymnesiophyceae</taxon>
        <taxon>Prymnesiales</taxon>
        <taxon>Prymnesiaceae</taxon>
        <taxon>Prymnesium</taxon>
    </lineage>
</organism>
<feature type="compositionally biased region" description="Low complexity" evidence="2">
    <location>
        <begin position="51"/>
        <end position="65"/>
    </location>
</feature>
<dbReference type="InterPro" id="IPR035979">
    <property type="entry name" value="RBD_domain_sf"/>
</dbReference>
<evidence type="ECO:0000313" key="4">
    <source>
        <dbReference type="EMBL" id="KAL1504870.1"/>
    </source>
</evidence>
<dbReference type="PANTHER" id="PTHR23147">
    <property type="entry name" value="SERINE/ARGININE RICH SPLICING FACTOR"/>
    <property type="match status" value="1"/>
</dbReference>
<dbReference type="InterPro" id="IPR000504">
    <property type="entry name" value="RRM_dom"/>
</dbReference>
<dbReference type="PROSITE" id="PS50102">
    <property type="entry name" value="RRM"/>
    <property type="match status" value="1"/>
</dbReference>
<evidence type="ECO:0000259" key="3">
    <source>
        <dbReference type="PROSITE" id="PS50102"/>
    </source>
</evidence>
<feature type="region of interest" description="Disordered" evidence="2">
    <location>
        <begin position="136"/>
        <end position="303"/>
    </location>
</feature>
<dbReference type="CDD" id="cd12373">
    <property type="entry name" value="RRM_SRSF3_like"/>
    <property type="match status" value="1"/>
</dbReference>
<reference evidence="4 5" key="1">
    <citation type="journal article" date="2024" name="Science">
        <title>Giant polyketide synthase enzymes in the biosynthesis of giant marine polyether toxins.</title>
        <authorList>
            <person name="Fallon T.R."/>
            <person name="Shende V.V."/>
            <person name="Wierzbicki I.H."/>
            <person name="Pendleton A.L."/>
            <person name="Watervoot N.F."/>
            <person name="Auber R.P."/>
            <person name="Gonzalez D.J."/>
            <person name="Wisecaver J.H."/>
            <person name="Moore B.S."/>
        </authorList>
    </citation>
    <scope>NUCLEOTIDE SEQUENCE [LARGE SCALE GENOMIC DNA]</scope>
    <source>
        <strain evidence="4 5">12B1</strain>
    </source>
</reference>
<feature type="domain" description="RRM" evidence="3">
    <location>
        <begin position="74"/>
        <end position="147"/>
    </location>
</feature>
<dbReference type="AlphaFoldDB" id="A0AB34IS36"/>
<keyword evidence="5" id="KW-1185">Reference proteome</keyword>
<dbReference type="GO" id="GO:0003723">
    <property type="term" value="F:RNA binding"/>
    <property type="evidence" value="ECO:0007669"/>
    <property type="project" value="UniProtKB-UniRule"/>
</dbReference>
<accession>A0AB34IS36</accession>
<protein>
    <recommendedName>
        <fullName evidence="3">RRM domain-containing protein</fullName>
    </recommendedName>
</protein>
<dbReference type="Gene3D" id="3.30.70.330">
    <property type="match status" value="1"/>
</dbReference>
<proteinExistence type="predicted"/>
<feature type="compositionally biased region" description="Basic and acidic residues" evidence="2">
    <location>
        <begin position="285"/>
        <end position="303"/>
    </location>
</feature>
<name>A0AB34IS36_PRYPA</name>
<dbReference type="SUPFAM" id="SSF54928">
    <property type="entry name" value="RNA-binding domain, RBD"/>
    <property type="match status" value="1"/>
</dbReference>
<feature type="compositionally biased region" description="Pro residues" evidence="2">
    <location>
        <begin position="1"/>
        <end position="22"/>
    </location>
</feature>